<evidence type="ECO:0000256" key="7">
    <source>
        <dbReference type="ARBA" id="ARBA00023235"/>
    </source>
</evidence>
<dbReference type="PROSITE" id="PS51198">
    <property type="entry name" value="UVRD_HELICASE_ATP_BIND"/>
    <property type="match status" value="1"/>
</dbReference>
<evidence type="ECO:0000313" key="15">
    <source>
        <dbReference type="EMBL" id="MBS2100387.1"/>
    </source>
</evidence>
<dbReference type="InterPro" id="IPR027417">
    <property type="entry name" value="P-loop_NTPase"/>
</dbReference>
<keyword evidence="2 12" id="KW-0547">Nucleotide-binding</keyword>
<evidence type="ECO:0000256" key="8">
    <source>
        <dbReference type="ARBA" id="ARBA00034617"/>
    </source>
</evidence>
<keyword evidence="16" id="KW-1185">Reference proteome</keyword>
<dbReference type="EC" id="5.6.2.4" evidence="9"/>
<evidence type="ECO:0000256" key="12">
    <source>
        <dbReference type="PROSITE-ProRule" id="PRU00560"/>
    </source>
</evidence>
<accession>A0ABS5JZR2</accession>
<keyword evidence="5 12" id="KW-0067">ATP-binding</keyword>
<keyword evidence="3 12" id="KW-0378">Hydrolase</keyword>
<dbReference type="InterPro" id="IPR014017">
    <property type="entry name" value="DNA_helicase_UvrD-like_C"/>
</dbReference>
<evidence type="ECO:0000256" key="3">
    <source>
        <dbReference type="ARBA" id="ARBA00022801"/>
    </source>
</evidence>
<gene>
    <name evidence="15" type="ORF">KEM10_19030</name>
</gene>
<dbReference type="Pfam" id="PF00580">
    <property type="entry name" value="UvrD-helicase"/>
    <property type="match status" value="1"/>
</dbReference>
<feature type="binding site" evidence="12">
    <location>
        <begin position="87"/>
        <end position="94"/>
    </location>
    <ligand>
        <name>ATP</name>
        <dbReference type="ChEBI" id="CHEBI:30616"/>
    </ligand>
</feature>
<dbReference type="Gene3D" id="1.10.10.160">
    <property type="match status" value="1"/>
</dbReference>
<dbReference type="Gene3D" id="1.10.486.10">
    <property type="entry name" value="PCRA, domain 4"/>
    <property type="match status" value="1"/>
</dbReference>
<evidence type="ECO:0000256" key="11">
    <source>
        <dbReference type="ARBA" id="ARBA00048988"/>
    </source>
</evidence>
<keyword evidence="4 12" id="KW-0347">Helicase</keyword>
<keyword evidence="6" id="KW-0238">DNA-binding</keyword>
<evidence type="ECO:0000256" key="2">
    <source>
        <dbReference type="ARBA" id="ARBA00022741"/>
    </source>
</evidence>
<protein>
    <recommendedName>
        <fullName evidence="9">DNA 3'-5' helicase</fullName>
        <ecNumber evidence="9">5.6.2.4</ecNumber>
    </recommendedName>
    <alternativeName>
        <fullName evidence="10">DNA 3'-5' helicase II</fullName>
    </alternativeName>
</protein>
<comment type="catalytic activity">
    <reaction evidence="11">
        <text>ATP + H2O = ADP + phosphate + H(+)</text>
        <dbReference type="Rhea" id="RHEA:13065"/>
        <dbReference type="ChEBI" id="CHEBI:15377"/>
        <dbReference type="ChEBI" id="CHEBI:15378"/>
        <dbReference type="ChEBI" id="CHEBI:30616"/>
        <dbReference type="ChEBI" id="CHEBI:43474"/>
        <dbReference type="ChEBI" id="CHEBI:456216"/>
        <dbReference type="EC" id="5.6.2.4"/>
    </reaction>
</comment>
<dbReference type="InterPro" id="IPR014016">
    <property type="entry name" value="UvrD-like_ATP-bd"/>
</dbReference>
<organism evidence="15 16">
    <name type="scientific">Carboxylicivirga linearis</name>
    <dbReference type="NCBI Taxonomy" id="1628157"/>
    <lineage>
        <taxon>Bacteria</taxon>
        <taxon>Pseudomonadati</taxon>
        <taxon>Bacteroidota</taxon>
        <taxon>Bacteroidia</taxon>
        <taxon>Marinilabiliales</taxon>
        <taxon>Marinilabiliaceae</taxon>
        <taxon>Carboxylicivirga</taxon>
    </lineage>
</organism>
<feature type="domain" description="UvrD-like helicase C-terminal" evidence="14">
    <location>
        <begin position="339"/>
        <end position="612"/>
    </location>
</feature>
<evidence type="ECO:0000256" key="5">
    <source>
        <dbReference type="ARBA" id="ARBA00022840"/>
    </source>
</evidence>
<comment type="catalytic activity">
    <reaction evidence="8">
        <text>Couples ATP hydrolysis with the unwinding of duplex DNA by translocating in the 3'-5' direction.</text>
        <dbReference type="EC" id="5.6.2.4"/>
    </reaction>
</comment>
<evidence type="ECO:0000256" key="9">
    <source>
        <dbReference type="ARBA" id="ARBA00034808"/>
    </source>
</evidence>
<evidence type="ECO:0000256" key="1">
    <source>
        <dbReference type="ARBA" id="ARBA00009922"/>
    </source>
</evidence>
<dbReference type="RefSeq" id="WP_212218125.1">
    <property type="nucleotide sequence ID" value="NZ_JAGUCO010000022.1"/>
</dbReference>
<proteinExistence type="inferred from homology"/>
<comment type="caution">
    <text evidence="15">The sequence shown here is derived from an EMBL/GenBank/DDBJ whole genome shotgun (WGS) entry which is preliminary data.</text>
</comment>
<dbReference type="Proteomes" id="UP000708576">
    <property type="component" value="Unassembled WGS sequence"/>
</dbReference>
<dbReference type="InterPro" id="IPR013986">
    <property type="entry name" value="DExx_box_DNA_helicase_dom_sf"/>
</dbReference>
<dbReference type="Gene3D" id="3.40.50.300">
    <property type="entry name" value="P-loop containing nucleotide triphosphate hydrolases"/>
    <property type="match status" value="2"/>
</dbReference>
<dbReference type="PANTHER" id="PTHR11070">
    <property type="entry name" value="UVRD / RECB / PCRA DNA HELICASE FAMILY MEMBER"/>
    <property type="match status" value="1"/>
</dbReference>
<evidence type="ECO:0000313" key="16">
    <source>
        <dbReference type="Proteomes" id="UP000708576"/>
    </source>
</evidence>
<dbReference type="EMBL" id="JAGUCO010000022">
    <property type="protein sequence ID" value="MBS2100387.1"/>
    <property type="molecule type" value="Genomic_DNA"/>
</dbReference>
<evidence type="ECO:0000256" key="4">
    <source>
        <dbReference type="ARBA" id="ARBA00022806"/>
    </source>
</evidence>
<name>A0ABS5JZR2_9BACT</name>
<sequence length="756" mass="86318">MNYKRLNAKLKSASSHGWGQIENAFEAEGRALNPVFKAEVNHPQSDYTSDIEAIRAKNAKLGITFERLNQHQRHAVFHSSQNTLLAAMVGSGKTTVLIAKVFYLHFIKGVDLSQMVVLTFTNKAAREIKERIASFLGEMDEEMNHQLRYFGTFHSVARQLLEEHPKLTSLGYQPGFMIMDEQEKQEFLQRIITQEGLTVKYQNQLTKRWKKYKETGSAIMGNMKSEDDLVPLIELAETEKRAGNSMDFDDLLTNCNSLLNKHGGQSPQWIIIDEFQDCNSVQLDLIENLKDSETNIFAVGDPNQSIYGWRGSNENIFREQLSLWDATWMELPHNYRSTEKILSAAESLLLEQNNSLIATRSVGTPIELVRHFDDQQEAYYLREKMISMKNQSVELDSVAILFRTHEQIKVVETVFSQADIPFQLGKRMELYDDVAQTFLLRIFKLCCNPNDLDSCLAIICDKTFGLLNRSQKLIRFVQESGDDTSVLQAMKDYLQNNKKSSSDHLNLLNKIEVFSSEFLEEKETNTQQLIDYLGLQNLLKPTSIHHKDYLKSVDSAWNQVKRYINEKGWGDRKDIFHVAIDQVVLEGTFMINDRIKEKGSGVHLLTIHAAKGLEFDKVYIAGANTGIIPLTQHRGSQNLKEEKRLLFVAITRGKNAVEIGWHAQPSFRNAESEPSYFLNAIPEPLLKRRISGEDQKNEKTSAENEEWIVNQTIKHNKYGKGIITSILDAELICTFEAVGEKSFSKAFARALITKVD</sequence>
<comment type="similarity">
    <text evidence="1">Belongs to the helicase family. UvrD subfamily.</text>
</comment>
<dbReference type="InterPro" id="IPR000212">
    <property type="entry name" value="DNA_helicase_UvrD/REP"/>
</dbReference>
<dbReference type="PANTHER" id="PTHR11070:SF2">
    <property type="entry name" value="ATP-DEPENDENT DNA HELICASE SRS2"/>
    <property type="match status" value="1"/>
</dbReference>
<reference evidence="15 16" key="1">
    <citation type="journal article" date="2015" name="Int. J. Syst. Evol. Microbiol.">
        <title>Carboxylicivirga linearis sp. nov., isolated from a sea cucumber culture pond.</title>
        <authorList>
            <person name="Wang F.Q."/>
            <person name="Zhou Y.X."/>
            <person name="Lin X.Z."/>
            <person name="Chen G.J."/>
            <person name="Du Z.J."/>
        </authorList>
    </citation>
    <scope>NUCLEOTIDE SEQUENCE [LARGE SCALE GENOMIC DNA]</scope>
    <source>
        <strain evidence="15 16">FB218</strain>
    </source>
</reference>
<dbReference type="PROSITE" id="PS51217">
    <property type="entry name" value="UVRD_HELICASE_CTER"/>
    <property type="match status" value="1"/>
</dbReference>
<keyword evidence="7" id="KW-0413">Isomerase</keyword>
<evidence type="ECO:0000259" key="14">
    <source>
        <dbReference type="PROSITE" id="PS51217"/>
    </source>
</evidence>
<evidence type="ECO:0000256" key="6">
    <source>
        <dbReference type="ARBA" id="ARBA00023125"/>
    </source>
</evidence>
<feature type="domain" description="UvrD-like helicase ATP-binding" evidence="13">
    <location>
        <begin position="66"/>
        <end position="338"/>
    </location>
</feature>
<evidence type="ECO:0000256" key="10">
    <source>
        <dbReference type="ARBA" id="ARBA00034923"/>
    </source>
</evidence>
<dbReference type="CDD" id="cd17932">
    <property type="entry name" value="DEXQc_UvrD"/>
    <property type="match status" value="1"/>
</dbReference>
<evidence type="ECO:0000259" key="13">
    <source>
        <dbReference type="PROSITE" id="PS51198"/>
    </source>
</evidence>
<dbReference type="Pfam" id="PF13361">
    <property type="entry name" value="UvrD_C"/>
    <property type="match status" value="1"/>
</dbReference>
<dbReference type="SUPFAM" id="SSF52540">
    <property type="entry name" value="P-loop containing nucleoside triphosphate hydrolases"/>
    <property type="match status" value="1"/>
</dbReference>